<dbReference type="PANTHER" id="PTHR48451">
    <property type="entry name" value="DUF4218 DOMAIN-CONTAINING PROTEIN"/>
    <property type="match status" value="1"/>
</dbReference>
<keyword evidence="3" id="KW-1185">Reference proteome</keyword>
<reference evidence="2" key="2">
    <citation type="journal article" date="2022" name="Hortic Res">
        <title>The genome of Dioscorea zingiberensis sheds light on the biosynthesis, origin and evolution of the medicinally important diosgenin saponins.</title>
        <authorList>
            <person name="Li Y."/>
            <person name="Tan C."/>
            <person name="Li Z."/>
            <person name="Guo J."/>
            <person name="Li S."/>
            <person name="Chen X."/>
            <person name="Wang C."/>
            <person name="Dai X."/>
            <person name="Yang H."/>
            <person name="Song W."/>
            <person name="Hou L."/>
            <person name="Xu J."/>
            <person name="Tong Z."/>
            <person name="Xu A."/>
            <person name="Yuan X."/>
            <person name="Wang W."/>
            <person name="Yang Q."/>
            <person name="Chen L."/>
            <person name="Sun Z."/>
            <person name="Wang K."/>
            <person name="Pan B."/>
            <person name="Chen J."/>
            <person name="Bao Y."/>
            <person name="Liu F."/>
            <person name="Qi X."/>
            <person name="Gang D.R."/>
            <person name="Wen J."/>
            <person name="Li J."/>
        </authorList>
    </citation>
    <scope>NUCLEOTIDE SEQUENCE</scope>
    <source>
        <strain evidence="2">Dzin_1.0</strain>
    </source>
</reference>
<organism evidence="2 3">
    <name type="scientific">Dioscorea zingiberensis</name>
    <dbReference type="NCBI Taxonomy" id="325984"/>
    <lineage>
        <taxon>Eukaryota</taxon>
        <taxon>Viridiplantae</taxon>
        <taxon>Streptophyta</taxon>
        <taxon>Embryophyta</taxon>
        <taxon>Tracheophyta</taxon>
        <taxon>Spermatophyta</taxon>
        <taxon>Magnoliopsida</taxon>
        <taxon>Liliopsida</taxon>
        <taxon>Dioscoreales</taxon>
        <taxon>Dioscoreaceae</taxon>
        <taxon>Dioscorea</taxon>
    </lineage>
</organism>
<name>A0A9D5H9F2_9LILI</name>
<dbReference type="AlphaFoldDB" id="A0A9D5H9F2"/>
<evidence type="ECO:0000313" key="3">
    <source>
        <dbReference type="Proteomes" id="UP001085076"/>
    </source>
</evidence>
<accession>A0A9D5H9F2</accession>
<gene>
    <name evidence="2" type="ORF">J5N97_024957</name>
</gene>
<feature type="region of interest" description="Disordered" evidence="1">
    <location>
        <begin position="73"/>
        <end position="108"/>
    </location>
</feature>
<evidence type="ECO:0000313" key="2">
    <source>
        <dbReference type="EMBL" id="KAJ0968040.1"/>
    </source>
</evidence>
<evidence type="ECO:0000256" key="1">
    <source>
        <dbReference type="SAM" id="MobiDB-lite"/>
    </source>
</evidence>
<dbReference type="EMBL" id="JAGGNH010000007">
    <property type="protein sequence ID" value="KAJ0968040.1"/>
    <property type="molecule type" value="Genomic_DNA"/>
</dbReference>
<dbReference type="PANTHER" id="PTHR48451:SF1">
    <property type="entry name" value="DUF4218 DOMAIN-CONTAINING PROTEIN"/>
    <property type="match status" value="1"/>
</dbReference>
<dbReference type="Proteomes" id="UP001085076">
    <property type="component" value="Miscellaneous, Linkage group lg07"/>
</dbReference>
<reference evidence="2" key="1">
    <citation type="submission" date="2021-03" db="EMBL/GenBank/DDBJ databases">
        <authorList>
            <person name="Li Z."/>
            <person name="Yang C."/>
        </authorList>
    </citation>
    <scope>NUCLEOTIDE SEQUENCE</scope>
    <source>
        <strain evidence="2">Dzin_1.0</strain>
        <tissue evidence="2">Leaf</tissue>
    </source>
</reference>
<sequence length="320" mass="37202">MKQCSKEEEEKKHFRKVGLAGELLLIVWIYRVGMGNGIGFSSNDPKIVFLKAFYCQDLGNGIGPKIVFLKKKNQNREEEEGSKEEEEFKGKEEEVAASTGKTKGDQSRSLQEKQCHLEHHLLHLLESSPHKTISFLETLEFNNQGVDMDKTWMSKSRVSSEYHQGKSKTFTLNPIEWKQAHRYMLFNSEALDYYIEEHKRELKRKHRRISAYDLDKLHHQQFDEWIFHKCQNTNDSSLSDEVIIDDSAAEVDSTSYDFWVLVAALKKHGVLKAACSFGHGAFETLEFNNQGVDMDKTWMSKSSNKVNHDLSREFDWNERI</sequence>
<comment type="caution">
    <text evidence="2">The sequence shown here is derived from an EMBL/GenBank/DDBJ whole genome shotgun (WGS) entry which is preliminary data.</text>
</comment>
<proteinExistence type="predicted"/>
<protein>
    <submittedName>
        <fullName evidence="2">Uncharacterized protein</fullName>
    </submittedName>
</protein>